<accession>A0A9X3IJM1</accession>
<dbReference type="Gene3D" id="1.40.20.10">
    <property type="entry name" value="CHAD domain"/>
    <property type="match status" value="1"/>
</dbReference>
<dbReference type="InterPro" id="IPR033469">
    <property type="entry name" value="CYTH-like_dom_sf"/>
</dbReference>
<evidence type="ECO:0000259" key="3">
    <source>
        <dbReference type="PROSITE" id="PS51708"/>
    </source>
</evidence>
<dbReference type="PANTHER" id="PTHR39569:SF1">
    <property type="entry name" value="INORGANIC TRIPHOSPHATASE"/>
    <property type="match status" value="1"/>
</dbReference>
<comment type="caution">
    <text evidence="4">The sequence shown here is derived from an EMBL/GenBank/DDBJ whole genome shotgun (WGS) entry which is preliminary data.</text>
</comment>
<dbReference type="RefSeq" id="WP_266337357.1">
    <property type="nucleotide sequence ID" value="NZ_JAPKNK010000001.1"/>
</dbReference>
<dbReference type="Proteomes" id="UP001144805">
    <property type="component" value="Unassembled WGS sequence"/>
</dbReference>
<name>A0A9X3IJM1_9HYPH</name>
<evidence type="ECO:0000256" key="1">
    <source>
        <dbReference type="SAM" id="MobiDB-lite"/>
    </source>
</evidence>
<dbReference type="GO" id="GO:0050355">
    <property type="term" value="F:inorganic triphosphate phosphatase activity"/>
    <property type="evidence" value="ECO:0007669"/>
    <property type="project" value="InterPro"/>
</dbReference>
<dbReference type="PROSITE" id="PS51707">
    <property type="entry name" value="CYTH"/>
    <property type="match status" value="1"/>
</dbReference>
<dbReference type="EMBL" id="JAPKNK010000001">
    <property type="protein sequence ID" value="MCX5567887.1"/>
    <property type="molecule type" value="Genomic_DNA"/>
</dbReference>
<feature type="domain" description="CHAD" evidence="3">
    <location>
        <begin position="238"/>
        <end position="524"/>
    </location>
</feature>
<evidence type="ECO:0000259" key="2">
    <source>
        <dbReference type="PROSITE" id="PS51707"/>
    </source>
</evidence>
<dbReference type="GO" id="GO:0046872">
    <property type="term" value="F:metal ion binding"/>
    <property type="evidence" value="ECO:0007669"/>
    <property type="project" value="TreeGrafter"/>
</dbReference>
<reference evidence="4" key="1">
    <citation type="submission" date="2022-11" db="EMBL/GenBank/DDBJ databases">
        <title>Biodiversity and phylogenetic relationships of bacteria.</title>
        <authorList>
            <person name="Machado R.A.R."/>
            <person name="Bhat A."/>
            <person name="Loulou A."/>
            <person name="Kallel S."/>
        </authorList>
    </citation>
    <scope>NUCLEOTIDE SEQUENCE</scope>
    <source>
        <strain evidence="4">K-TC2</strain>
    </source>
</reference>
<feature type="region of interest" description="Disordered" evidence="1">
    <location>
        <begin position="1"/>
        <end position="22"/>
    </location>
</feature>
<dbReference type="InterPro" id="IPR039013">
    <property type="entry name" value="YgiF"/>
</dbReference>
<evidence type="ECO:0000313" key="5">
    <source>
        <dbReference type="Proteomes" id="UP001144805"/>
    </source>
</evidence>
<organism evidence="4 5">
    <name type="scientific">Kaistia nematophila</name>
    <dbReference type="NCBI Taxonomy" id="2994654"/>
    <lineage>
        <taxon>Bacteria</taxon>
        <taxon>Pseudomonadati</taxon>
        <taxon>Pseudomonadota</taxon>
        <taxon>Alphaproteobacteria</taxon>
        <taxon>Hyphomicrobiales</taxon>
        <taxon>Kaistiaceae</taxon>
        <taxon>Kaistia</taxon>
    </lineage>
</organism>
<dbReference type="InterPro" id="IPR007899">
    <property type="entry name" value="CHAD_dom"/>
</dbReference>
<keyword evidence="5" id="KW-1185">Reference proteome</keyword>
<dbReference type="Pfam" id="PF05235">
    <property type="entry name" value="CHAD"/>
    <property type="match status" value="1"/>
</dbReference>
<dbReference type="SMART" id="SM00880">
    <property type="entry name" value="CHAD"/>
    <property type="match status" value="1"/>
</dbReference>
<dbReference type="PANTHER" id="PTHR39569">
    <property type="entry name" value="INORGANIC TRIPHOSPHATASE"/>
    <property type="match status" value="1"/>
</dbReference>
<dbReference type="SMART" id="SM01118">
    <property type="entry name" value="CYTH"/>
    <property type="match status" value="1"/>
</dbReference>
<dbReference type="PROSITE" id="PS51708">
    <property type="entry name" value="CHAD"/>
    <property type="match status" value="1"/>
</dbReference>
<dbReference type="AlphaFoldDB" id="A0A9X3IJM1"/>
<protein>
    <submittedName>
        <fullName evidence="4">CHAD domain-containing protein</fullName>
    </submittedName>
</protein>
<dbReference type="InterPro" id="IPR038186">
    <property type="entry name" value="CHAD_dom_sf"/>
</dbReference>
<dbReference type="InterPro" id="IPR023577">
    <property type="entry name" value="CYTH_domain"/>
</dbReference>
<proteinExistence type="predicted"/>
<evidence type="ECO:0000313" key="4">
    <source>
        <dbReference type="EMBL" id="MCX5567887.1"/>
    </source>
</evidence>
<feature type="domain" description="CYTH" evidence="2">
    <location>
        <begin position="24"/>
        <end position="221"/>
    </location>
</feature>
<sequence>MRGGDGELGAARRHAPWAADPAGDEETELKLLCRDPADLDLVAAMPLLAQAAARRTRQLVSTYYDTPDYRLLRQGYTLRVRDDVGRYIVTVKAKRGPGLTRFEREERHSSAQLDRQQLKRLLPVALLDALEGEPLLPVFVSRIEREEVTLDFAGASIEVAMDRGRVIAGARAEPFVELELELKRGPVAALYALALELSADVALVPSARTKSDRGFALALGSAGLPEPGASVAPSLRRDMTSDEAMLAILTAALAQAVDHLPRVGDAGDPEGVHQLRVALRRIRVALWLAQQVGPPEKARALSAEAAWLANELSDAREWDVLATETMPAVADRGLEGEGFRELAARIEPLRLAAHARAGAAMASSRAGRFLLDLGLWASRHGWRDGATDGRGPTDRPVARLAKKALVASHRKVLRRGRNFDRLDAEGRHRLRIALKTLRYASDMFLPMVQAGRRAERHVDRLRQLQDDLGRQNDARRSPELLGRLADAELSPAANRALGVLLGQEAFGRVEAEAALRRDWAAFRRRFAVGRKQGKRRR</sequence>
<dbReference type="Gene3D" id="2.40.320.10">
    <property type="entry name" value="Hypothetical Protein Pfu-838710-001"/>
    <property type="match status" value="1"/>
</dbReference>
<dbReference type="Pfam" id="PF01928">
    <property type="entry name" value="CYTH"/>
    <property type="match status" value="1"/>
</dbReference>
<dbReference type="SUPFAM" id="SSF55154">
    <property type="entry name" value="CYTH-like phosphatases"/>
    <property type="match status" value="1"/>
</dbReference>
<gene>
    <name evidence="4" type="ORF">OSH07_01630</name>
</gene>